<proteinExistence type="predicted"/>
<protein>
    <submittedName>
        <fullName evidence="1">Uncharacterized protein</fullName>
    </submittedName>
</protein>
<comment type="caution">
    <text evidence="1">The sequence shown here is derived from an EMBL/GenBank/DDBJ whole genome shotgun (WGS) entry which is preliminary data.</text>
</comment>
<dbReference type="AlphaFoldDB" id="A0AAV4IB49"/>
<gene>
    <name evidence="1" type="ORF">ElyMa_006561900</name>
</gene>
<dbReference type="EMBL" id="BMAT01013178">
    <property type="protein sequence ID" value="GFS07105.1"/>
    <property type="molecule type" value="Genomic_DNA"/>
</dbReference>
<organism evidence="1 2">
    <name type="scientific">Elysia marginata</name>
    <dbReference type="NCBI Taxonomy" id="1093978"/>
    <lineage>
        <taxon>Eukaryota</taxon>
        <taxon>Metazoa</taxon>
        <taxon>Spiralia</taxon>
        <taxon>Lophotrochozoa</taxon>
        <taxon>Mollusca</taxon>
        <taxon>Gastropoda</taxon>
        <taxon>Heterobranchia</taxon>
        <taxon>Euthyneura</taxon>
        <taxon>Panpulmonata</taxon>
        <taxon>Sacoglossa</taxon>
        <taxon>Placobranchoidea</taxon>
        <taxon>Plakobranchidae</taxon>
        <taxon>Elysia</taxon>
    </lineage>
</organism>
<evidence type="ECO:0000313" key="2">
    <source>
        <dbReference type="Proteomes" id="UP000762676"/>
    </source>
</evidence>
<dbReference type="Proteomes" id="UP000762676">
    <property type="component" value="Unassembled WGS sequence"/>
</dbReference>
<evidence type="ECO:0000313" key="1">
    <source>
        <dbReference type="EMBL" id="GFS07105.1"/>
    </source>
</evidence>
<reference evidence="1 2" key="1">
    <citation type="journal article" date="2021" name="Elife">
        <title>Chloroplast acquisition without the gene transfer in kleptoplastic sea slugs, Plakobranchus ocellatus.</title>
        <authorList>
            <person name="Maeda T."/>
            <person name="Takahashi S."/>
            <person name="Yoshida T."/>
            <person name="Shimamura S."/>
            <person name="Takaki Y."/>
            <person name="Nagai Y."/>
            <person name="Toyoda A."/>
            <person name="Suzuki Y."/>
            <person name="Arimoto A."/>
            <person name="Ishii H."/>
            <person name="Satoh N."/>
            <person name="Nishiyama T."/>
            <person name="Hasebe M."/>
            <person name="Maruyama T."/>
            <person name="Minagawa J."/>
            <person name="Obokata J."/>
            <person name="Shigenobu S."/>
        </authorList>
    </citation>
    <scope>NUCLEOTIDE SEQUENCE [LARGE SCALE GENOMIC DNA]</scope>
</reference>
<name>A0AAV4IB49_9GAST</name>
<sequence length="100" mass="11122">MSGWAGKMNRQMEEEVPLDFSKTVRSVGRLARVSEAVMGEYSPVYISECLGYCCYPTHAGEVVVESLEFPCMGVSWLCLGWPVRTGGVSTYASSTWERKL</sequence>
<accession>A0AAV4IB49</accession>
<keyword evidence="2" id="KW-1185">Reference proteome</keyword>